<dbReference type="Pfam" id="PF00144">
    <property type="entry name" value="Beta-lactamase"/>
    <property type="match status" value="1"/>
</dbReference>
<dbReference type="Proteomes" id="UP001065174">
    <property type="component" value="Chromosome"/>
</dbReference>
<dbReference type="SUPFAM" id="SSF56601">
    <property type="entry name" value="beta-lactamase/transpeptidase-like"/>
    <property type="match status" value="1"/>
</dbReference>
<dbReference type="RefSeq" id="WP_262309579.1">
    <property type="nucleotide sequence ID" value="NZ_CP106679.1"/>
</dbReference>
<dbReference type="PANTHER" id="PTHR43283:SF18">
    <property type="match status" value="1"/>
</dbReference>
<sequence>MRYLIIIIICLISSCSEKSEIAQIKRIDGSTIAEAELDTNIKTLVDTANVTGLTVTIFNQDTVAYQKAFGFSNLNKKDSLNLKQVFYGASLSKAVFGYLVAQLADEGIIDLDKPLQEYFSTAIPELQFEKEWRGFKNLSDDERYKKITARMCLSHTTGFPNWRWISRTGEFTPEGDILFYFDPGTDYSYSGEGMMLLQYAIKNLTGKGLEELAKERVFDPLKMDMTSYLWQERFEDNYCNGHTTEQKVIDKDKADEPAAAGSMSTTPVDYSRFLEKILALCSLNSPVTKLMFSPNIRIKSKKQFGPLSIEKSNANDSIDLSYGLGWGILKSPYGYGYFKEGHGEGFQHYSILFPEKNIGILLMSNSDNAESVFKEILEIGIKDIYTSWYWEDYIPYNEK</sequence>
<organism evidence="2 3">
    <name type="scientific">Reichenbachiella agarivorans</name>
    <dbReference type="NCBI Taxonomy" id="2979464"/>
    <lineage>
        <taxon>Bacteria</taxon>
        <taxon>Pseudomonadati</taxon>
        <taxon>Bacteroidota</taxon>
        <taxon>Cytophagia</taxon>
        <taxon>Cytophagales</taxon>
        <taxon>Reichenbachiellaceae</taxon>
        <taxon>Reichenbachiella</taxon>
    </lineage>
</organism>
<dbReference type="PROSITE" id="PS51257">
    <property type="entry name" value="PROKAR_LIPOPROTEIN"/>
    <property type="match status" value="1"/>
</dbReference>
<evidence type="ECO:0000313" key="2">
    <source>
        <dbReference type="EMBL" id="UXP32143.1"/>
    </source>
</evidence>
<accession>A0ABY6CRZ8</accession>
<feature type="domain" description="Beta-lactamase-related" evidence="1">
    <location>
        <begin position="37"/>
        <end position="369"/>
    </location>
</feature>
<keyword evidence="3" id="KW-1185">Reference proteome</keyword>
<protein>
    <submittedName>
        <fullName evidence="2">Beta-lactamase family protein</fullName>
    </submittedName>
</protein>
<dbReference type="EMBL" id="CP106679">
    <property type="protein sequence ID" value="UXP32143.1"/>
    <property type="molecule type" value="Genomic_DNA"/>
</dbReference>
<dbReference type="InterPro" id="IPR012338">
    <property type="entry name" value="Beta-lactam/transpept-like"/>
</dbReference>
<proteinExistence type="predicted"/>
<reference evidence="2" key="1">
    <citation type="submission" date="2022-09" db="EMBL/GenBank/DDBJ databases">
        <title>Comparative genomics and taxonomic characterization of three novel marine species of genus Reichenbachiella exhibiting antioxidant and polysaccharide degradation activities.</title>
        <authorList>
            <person name="Muhammad N."/>
            <person name="Lee Y.-J."/>
            <person name="Ko J."/>
            <person name="Kim S.-G."/>
        </authorList>
    </citation>
    <scope>NUCLEOTIDE SEQUENCE</scope>
    <source>
        <strain evidence="2">BKB1-1</strain>
    </source>
</reference>
<gene>
    <name evidence="2" type="ORF">N6H18_17515</name>
</gene>
<evidence type="ECO:0000313" key="3">
    <source>
        <dbReference type="Proteomes" id="UP001065174"/>
    </source>
</evidence>
<dbReference type="InterPro" id="IPR001466">
    <property type="entry name" value="Beta-lactam-related"/>
</dbReference>
<dbReference type="InterPro" id="IPR050789">
    <property type="entry name" value="Diverse_Enzym_Activities"/>
</dbReference>
<dbReference type="Gene3D" id="3.40.710.10">
    <property type="entry name" value="DD-peptidase/beta-lactamase superfamily"/>
    <property type="match status" value="1"/>
</dbReference>
<name>A0ABY6CRZ8_9BACT</name>
<dbReference type="PANTHER" id="PTHR43283">
    <property type="entry name" value="BETA-LACTAMASE-RELATED"/>
    <property type="match status" value="1"/>
</dbReference>
<evidence type="ECO:0000259" key="1">
    <source>
        <dbReference type="Pfam" id="PF00144"/>
    </source>
</evidence>